<feature type="transmembrane region" description="Helical" evidence="1">
    <location>
        <begin position="73"/>
        <end position="94"/>
    </location>
</feature>
<accession>A0A7G9Y2E5</accession>
<dbReference type="EMBL" id="MT630717">
    <property type="protein sequence ID" value="QNO42179.1"/>
    <property type="molecule type" value="Genomic_DNA"/>
</dbReference>
<keyword evidence="1" id="KW-0472">Membrane</keyword>
<proteinExistence type="predicted"/>
<organism evidence="2">
    <name type="scientific">Candidatus Methanogaster sp. ANME-2c ERB4</name>
    <dbReference type="NCBI Taxonomy" id="2759911"/>
    <lineage>
        <taxon>Archaea</taxon>
        <taxon>Methanobacteriati</taxon>
        <taxon>Methanobacteriota</taxon>
        <taxon>Stenosarchaea group</taxon>
        <taxon>Methanomicrobia</taxon>
        <taxon>Methanosarcinales</taxon>
        <taxon>ANME-2 cluster</taxon>
        <taxon>Candidatus Methanogasteraceae</taxon>
        <taxon>Candidatus Methanogaster</taxon>
    </lineage>
</organism>
<feature type="transmembrane region" description="Helical" evidence="1">
    <location>
        <begin position="106"/>
        <end position="124"/>
    </location>
</feature>
<dbReference type="AlphaFoldDB" id="A0A7G9Y2E5"/>
<reference evidence="2" key="1">
    <citation type="submission" date="2020-06" db="EMBL/GenBank/DDBJ databases">
        <title>Unique genomic features of the anaerobic methanotrophic archaea.</title>
        <authorList>
            <person name="Chadwick G.L."/>
            <person name="Skennerton C.T."/>
            <person name="Laso-Perez R."/>
            <person name="Leu A.O."/>
            <person name="Speth D.R."/>
            <person name="Yu H."/>
            <person name="Morgan-Lang C."/>
            <person name="Hatzenpichler R."/>
            <person name="Goudeau D."/>
            <person name="Malmstrom R."/>
            <person name="Brazelton W.J."/>
            <person name="Woyke T."/>
            <person name="Hallam S.J."/>
            <person name="Tyson G.W."/>
            <person name="Wegener G."/>
            <person name="Boetius A."/>
            <person name="Orphan V."/>
        </authorList>
    </citation>
    <scope>NUCLEOTIDE SEQUENCE</scope>
</reference>
<keyword evidence="1" id="KW-1133">Transmembrane helix</keyword>
<keyword evidence="1" id="KW-0812">Transmembrane</keyword>
<feature type="transmembrane region" description="Helical" evidence="1">
    <location>
        <begin position="39"/>
        <end position="61"/>
    </location>
</feature>
<protein>
    <submittedName>
        <fullName evidence="2">Uncharacterized protein</fullName>
    </submittedName>
</protein>
<feature type="transmembrane region" description="Helical" evidence="1">
    <location>
        <begin position="12"/>
        <end position="33"/>
    </location>
</feature>
<name>A0A7G9Y2E5_9EURY</name>
<evidence type="ECO:0000313" key="2">
    <source>
        <dbReference type="EMBL" id="QNO42179.1"/>
    </source>
</evidence>
<gene>
    <name evidence="2" type="ORF">EHLBLFLE_00001</name>
    <name evidence="3" type="ORF">LFOPHFOE_00042</name>
</gene>
<evidence type="ECO:0000313" key="3">
    <source>
        <dbReference type="EMBL" id="QNO42402.1"/>
    </source>
</evidence>
<sequence>MKRYLTPKEFYKFAAVTTFIAMGVVGIIIFYPAAELPAYAALMSLVLGAMWGVVIGWMTSVGEQDRESNKIDILKLLIFATLSAPPYLGIVYLVTKFNETYDVIPLAGSGALAVGGVYLFIWYVKHGWNS</sequence>
<dbReference type="EMBL" id="MT630734">
    <property type="protein sequence ID" value="QNO42402.1"/>
    <property type="molecule type" value="Genomic_DNA"/>
</dbReference>
<evidence type="ECO:0000256" key="1">
    <source>
        <dbReference type="SAM" id="Phobius"/>
    </source>
</evidence>